<proteinExistence type="inferred from homology"/>
<evidence type="ECO:0008006" key="17">
    <source>
        <dbReference type="Google" id="ProtNLM"/>
    </source>
</evidence>
<evidence type="ECO:0000256" key="11">
    <source>
        <dbReference type="ARBA" id="ARBA00023136"/>
    </source>
</evidence>
<dbReference type="PRINTS" id="PR00463">
    <property type="entry name" value="EP450I"/>
</dbReference>
<protein>
    <recommendedName>
        <fullName evidence="17">Cytochrome P450</fullName>
    </recommendedName>
</protein>
<dbReference type="GO" id="GO:0016705">
    <property type="term" value="F:oxidoreductase activity, acting on paired donors, with incorporation or reduction of molecular oxygen"/>
    <property type="evidence" value="ECO:0007669"/>
    <property type="project" value="InterPro"/>
</dbReference>
<keyword evidence="8 13" id="KW-0560">Oxidoreductase</keyword>
<keyword evidence="16" id="KW-1185">Reference proteome</keyword>
<keyword evidence="9 12" id="KW-0408">Iron</keyword>
<dbReference type="InterPro" id="IPR017972">
    <property type="entry name" value="Cyt_P450_CS"/>
</dbReference>
<keyword evidence="4 12" id="KW-0349">Heme</keyword>
<dbReference type="PANTHER" id="PTHR47944:SF17">
    <property type="entry name" value="3,9-DIHYDROXYPTEROCARPAN 6A-MONOOXYGENASE"/>
    <property type="match status" value="1"/>
</dbReference>
<keyword evidence="11 14" id="KW-0472">Membrane</keyword>
<dbReference type="PANTHER" id="PTHR47944">
    <property type="entry name" value="CYTOCHROME P450 98A9"/>
    <property type="match status" value="1"/>
</dbReference>
<evidence type="ECO:0000256" key="12">
    <source>
        <dbReference type="PIRSR" id="PIRSR602401-1"/>
    </source>
</evidence>
<dbReference type="Pfam" id="PF00067">
    <property type="entry name" value="p450"/>
    <property type="match status" value="1"/>
</dbReference>
<evidence type="ECO:0000256" key="4">
    <source>
        <dbReference type="ARBA" id="ARBA00022617"/>
    </source>
</evidence>
<dbReference type="OrthoDB" id="1103324at2759"/>
<accession>A0A2C9U7W4</accession>
<dbReference type="PRINTS" id="PR00385">
    <property type="entry name" value="P450"/>
</dbReference>
<dbReference type="PROSITE" id="PS00086">
    <property type="entry name" value="CYTOCHROME_P450"/>
    <property type="match status" value="1"/>
</dbReference>
<dbReference type="GO" id="GO:0004497">
    <property type="term" value="F:monooxygenase activity"/>
    <property type="evidence" value="ECO:0007669"/>
    <property type="project" value="UniProtKB-KW"/>
</dbReference>
<dbReference type="InterPro" id="IPR001128">
    <property type="entry name" value="Cyt_P450"/>
</dbReference>
<sequence length="506" mass="57442">MATSSVLLFTWIIVALLVPTLIKILAKFFTRTRSPPGPPSLPIIGHLHLLSSNLPKSLQILASRYGPIMQIIMAGKPVVVVSDSKTAKEILKTHDVDFASKYVLGFGLSKFNIYDGNSFINSQYGTYWRFMKKLCRTQLFAGPQLDLFMHIREQETLKLLKSLVERSGEGDVCDLGMEISNLANNIICKMALGKRCAENPYLPVEIRKSIRAIMEYTAKLSFTQIFGPLKKFDLSGNGKKLISVTWEFDRLMEQLFKEYEESRVDDSGQEENDLISILLETYKDTTAELKITRNQIKTFFLEIFLAGVDTTAATIQWAIAELINNPNILKKLREEIDSVVGSNRLVKESDIQNLPYLEAIVKETLRKYPPGPLLRRECNTDTKLNNYEIKAGTKILVNAYAIMQDPDVYNEPDKFMPERFIVDHREMDFHGQDFHFLPFGSGRRACIGISHGLIVVNVTIASLIQCFDWKLKDGDKFDIKLTTGYSGAMALPLMCYPTTRFDPFKK</sequence>
<evidence type="ECO:0000256" key="3">
    <source>
        <dbReference type="ARBA" id="ARBA00010617"/>
    </source>
</evidence>
<dbReference type="SUPFAM" id="SSF48264">
    <property type="entry name" value="Cytochrome P450"/>
    <property type="match status" value="1"/>
</dbReference>
<keyword evidence="7 14" id="KW-1133">Transmembrane helix</keyword>
<keyword evidence="6 12" id="KW-0479">Metal-binding</keyword>
<evidence type="ECO:0000256" key="10">
    <source>
        <dbReference type="ARBA" id="ARBA00023033"/>
    </source>
</evidence>
<dbReference type="Gramene" id="Manes.17G085000.1.v8.1">
    <property type="protein sequence ID" value="Manes.17G085000.1.v8.1.CDS"/>
    <property type="gene ID" value="Manes.17G085000.v8.1"/>
</dbReference>
<dbReference type="EMBL" id="CM004403">
    <property type="protein sequence ID" value="OAY25322.1"/>
    <property type="molecule type" value="Genomic_DNA"/>
</dbReference>
<evidence type="ECO:0000256" key="8">
    <source>
        <dbReference type="ARBA" id="ARBA00023002"/>
    </source>
</evidence>
<feature type="binding site" description="axial binding residue" evidence="12">
    <location>
        <position position="446"/>
    </location>
    <ligand>
        <name>heme</name>
        <dbReference type="ChEBI" id="CHEBI:30413"/>
    </ligand>
    <ligandPart>
        <name>Fe</name>
        <dbReference type="ChEBI" id="CHEBI:18248"/>
    </ligandPart>
</feature>
<comment type="subcellular location">
    <subcellularLocation>
        <location evidence="2">Membrane</location>
        <topology evidence="2">Single-pass membrane protein</topology>
    </subcellularLocation>
</comment>
<keyword evidence="10 13" id="KW-0503">Monooxygenase</keyword>
<reference evidence="16" key="1">
    <citation type="journal article" date="2016" name="Nat. Biotechnol.">
        <title>Sequencing wild and cultivated cassava and related species reveals extensive interspecific hybridization and genetic diversity.</title>
        <authorList>
            <person name="Bredeson J.V."/>
            <person name="Lyons J.B."/>
            <person name="Prochnik S.E."/>
            <person name="Wu G.A."/>
            <person name="Ha C.M."/>
            <person name="Edsinger-Gonzales E."/>
            <person name="Grimwood J."/>
            <person name="Schmutz J."/>
            <person name="Rabbi I.Y."/>
            <person name="Egesi C."/>
            <person name="Nauluvula P."/>
            <person name="Lebot V."/>
            <person name="Ndunguru J."/>
            <person name="Mkamilo G."/>
            <person name="Bart R.S."/>
            <person name="Setter T.L."/>
            <person name="Gleadow R.M."/>
            <person name="Kulakow P."/>
            <person name="Ferguson M.E."/>
            <person name="Rounsley S."/>
            <person name="Rokhsar D.S."/>
        </authorList>
    </citation>
    <scope>NUCLEOTIDE SEQUENCE [LARGE SCALE GENOMIC DNA]</scope>
    <source>
        <strain evidence="16">cv. AM560-2</strain>
    </source>
</reference>
<evidence type="ECO:0000256" key="6">
    <source>
        <dbReference type="ARBA" id="ARBA00022723"/>
    </source>
</evidence>
<evidence type="ECO:0000256" key="9">
    <source>
        <dbReference type="ARBA" id="ARBA00023004"/>
    </source>
</evidence>
<evidence type="ECO:0000256" key="13">
    <source>
        <dbReference type="RuleBase" id="RU000461"/>
    </source>
</evidence>
<feature type="transmembrane region" description="Helical" evidence="14">
    <location>
        <begin position="6"/>
        <end position="26"/>
    </location>
</feature>
<evidence type="ECO:0000256" key="14">
    <source>
        <dbReference type="SAM" id="Phobius"/>
    </source>
</evidence>
<comment type="caution">
    <text evidence="15">The sequence shown here is derived from an EMBL/GenBank/DDBJ whole genome shotgun (WGS) entry which is preliminary data.</text>
</comment>
<evidence type="ECO:0000256" key="1">
    <source>
        <dbReference type="ARBA" id="ARBA00001971"/>
    </source>
</evidence>
<name>A0A2C9U7W4_MANES</name>
<dbReference type="OMA" id="MIYRMAM"/>
<keyword evidence="5 14" id="KW-0812">Transmembrane</keyword>
<comment type="similarity">
    <text evidence="3 13">Belongs to the cytochrome P450 family.</text>
</comment>
<evidence type="ECO:0000313" key="15">
    <source>
        <dbReference type="EMBL" id="OAY25322.1"/>
    </source>
</evidence>
<dbReference type="Proteomes" id="UP000091857">
    <property type="component" value="Chromosome 17"/>
</dbReference>
<dbReference type="InterPro" id="IPR002401">
    <property type="entry name" value="Cyt_P450_E_grp-I"/>
</dbReference>
<dbReference type="GO" id="GO:0016020">
    <property type="term" value="C:membrane"/>
    <property type="evidence" value="ECO:0007669"/>
    <property type="project" value="UniProtKB-SubCell"/>
</dbReference>
<dbReference type="InterPro" id="IPR036396">
    <property type="entry name" value="Cyt_P450_sf"/>
</dbReference>
<dbReference type="AlphaFoldDB" id="A0A2C9U7W4"/>
<evidence type="ECO:0000256" key="2">
    <source>
        <dbReference type="ARBA" id="ARBA00004167"/>
    </source>
</evidence>
<organism evidence="15 16">
    <name type="scientific">Manihot esculenta</name>
    <name type="common">Cassava</name>
    <name type="synonym">Jatropha manihot</name>
    <dbReference type="NCBI Taxonomy" id="3983"/>
    <lineage>
        <taxon>Eukaryota</taxon>
        <taxon>Viridiplantae</taxon>
        <taxon>Streptophyta</taxon>
        <taxon>Embryophyta</taxon>
        <taxon>Tracheophyta</taxon>
        <taxon>Spermatophyta</taxon>
        <taxon>Magnoliopsida</taxon>
        <taxon>eudicotyledons</taxon>
        <taxon>Gunneridae</taxon>
        <taxon>Pentapetalae</taxon>
        <taxon>rosids</taxon>
        <taxon>fabids</taxon>
        <taxon>Malpighiales</taxon>
        <taxon>Euphorbiaceae</taxon>
        <taxon>Crotonoideae</taxon>
        <taxon>Manihoteae</taxon>
        <taxon>Manihot</taxon>
    </lineage>
</organism>
<dbReference type="Gene3D" id="1.10.630.10">
    <property type="entry name" value="Cytochrome P450"/>
    <property type="match status" value="1"/>
</dbReference>
<gene>
    <name evidence="15" type="ORF">MANES_17G085000v8</name>
</gene>
<evidence type="ECO:0000313" key="16">
    <source>
        <dbReference type="Proteomes" id="UP000091857"/>
    </source>
</evidence>
<evidence type="ECO:0000256" key="5">
    <source>
        <dbReference type="ARBA" id="ARBA00022692"/>
    </source>
</evidence>
<dbReference type="GO" id="GO:0020037">
    <property type="term" value="F:heme binding"/>
    <property type="evidence" value="ECO:0007669"/>
    <property type="project" value="InterPro"/>
</dbReference>
<comment type="cofactor">
    <cofactor evidence="1 12">
        <name>heme</name>
        <dbReference type="ChEBI" id="CHEBI:30413"/>
    </cofactor>
</comment>
<dbReference type="STRING" id="3983.A0A2C9U7W4"/>
<evidence type="ECO:0000256" key="7">
    <source>
        <dbReference type="ARBA" id="ARBA00022989"/>
    </source>
</evidence>
<dbReference type="GO" id="GO:0005506">
    <property type="term" value="F:iron ion binding"/>
    <property type="evidence" value="ECO:0007669"/>
    <property type="project" value="InterPro"/>
</dbReference>